<keyword evidence="5 7" id="KW-1133">Transmembrane helix</keyword>
<evidence type="ECO:0000256" key="1">
    <source>
        <dbReference type="ARBA" id="ARBA00004429"/>
    </source>
</evidence>
<dbReference type="EMBL" id="CP034873">
    <property type="protein sequence ID" value="QCI21577.1"/>
    <property type="molecule type" value="Genomic_DNA"/>
</dbReference>
<name>A0A4D6XZ85_9GAMM</name>
<dbReference type="InterPro" id="IPR009627">
    <property type="entry name" value="UPF0259"/>
</dbReference>
<dbReference type="Pfam" id="PF06790">
    <property type="entry name" value="UPF0259"/>
    <property type="match status" value="1"/>
</dbReference>
<organism evidence="8 9">
    <name type="scientific">Buchnera aphidicola</name>
    <name type="common">Hyadaphis tataricae</name>
    <dbReference type="NCBI Taxonomy" id="1241859"/>
    <lineage>
        <taxon>Bacteria</taxon>
        <taxon>Pseudomonadati</taxon>
        <taxon>Pseudomonadota</taxon>
        <taxon>Gammaproteobacteria</taxon>
        <taxon>Enterobacterales</taxon>
        <taxon>Erwiniaceae</taxon>
        <taxon>Buchnera</taxon>
    </lineage>
</organism>
<dbReference type="AlphaFoldDB" id="A0A4D6XZ85"/>
<feature type="transmembrane region" description="Helical" evidence="7">
    <location>
        <begin position="20"/>
        <end position="41"/>
    </location>
</feature>
<dbReference type="OrthoDB" id="6554514at2"/>
<feature type="transmembrane region" description="Helical" evidence="7">
    <location>
        <begin position="188"/>
        <end position="211"/>
    </location>
</feature>
<evidence type="ECO:0000256" key="4">
    <source>
        <dbReference type="ARBA" id="ARBA00022692"/>
    </source>
</evidence>
<feature type="transmembrane region" description="Helical" evidence="7">
    <location>
        <begin position="124"/>
        <end position="157"/>
    </location>
</feature>
<gene>
    <name evidence="8" type="ORF">D9V69_01365</name>
</gene>
<dbReference type="NCBIfam" id="NF002774">
    <property type="entry name" value="PRK02868.1"/>
    <property type="match status" value="1"/>
</dbReference>
<feature type="transmembrane region" description="Helical" evidence="7">
    <location>
        <begin position="217"/>
        <end position="238"/>
    </location>
</feature>
<proteinExistence type="inferred from homology"/>
<keyword evidence="4 7" id="KW-0812">Transmembrane</keyword>
<accession>A0A4D6XZ85</accession>
<reference evidence="8 9" key="1">
    <citation type="submission" date="2018-12" db="EMBL/GenBank/DDBJ databases">
        <authorList>
            <person name="Chong R.A."/>
        </authorList>
    </citation>
    <scope>NUCLEOTIDE SEQUENCE [LARGE SCALE GENOMIC DNA]</scope>
    <source>
        <strain evidence="8 9">Hta</strain>
    </source>
</reference>
<evidence type="ECO:0000313" key="9">
    <source>
        <dbReference type="Proteomes" id="UP000298773"/>
    </source>
</evidence>
<evidence type="ECO:0000256" key="2">
    <source>
        <dbReference type="ARBA" id="ARBA00005633"/>
    </source>
</evidence>
<reference evidence="8 9" key="2">
    <citation type="submission" date="2019-05" db="EMBL/GenBank/DDBJ databases">
        <title>Genome evolution of the obligate endosymbiont Buchnera aphidicola.</title>
        <authorList>
            <person name="Moran N.A."/>
        </authorList>
    </citation>
    <scope>NUCLEOTIDE SEQUENCE [LARGE SCALE GENOMIC DNA]</scope>
    <source>
        <strain evidence="8 9">Hta</strain>
    </source>
</reference>
<comment type="subcellular location">
    <subcellularLocation>
        <location evidence="1">Cell inner membrane</location>
        <topology evidence="1">Multi-pass membrane protein</topology>
    </subcellularLocation>
    <subcellularLocation>
        <location evidence="7">Cell membrane</location>
        <topology evidence="7">Multi-pass membrane protein</topology>
    </subcellularLocation>
</comment>
<evidence type="ECO:0000256" key="3">
    <source>
        <dbReference type="ARBA" id="ARBA00022475"/>
    </source>
</evidence>
<feature type="transmembrane region" description="Helical" evidence="7">
    <location>
        <begin position="81"/>
        <end position="104"/>
    </location>
</feature>
<evidence type="ECO:0000256" key="7">
    <source>
        <dbReference type="HAMAP-Rule" id="MF_01067"/>
    </source>
</evidence>
<keyword evidence="3 7" id="KW-1003">Cell membrane</keyword>
<dbReference type="GO" id="GO:0005886">
    <property type="term" value="C:plasma membrane"/>
    <property type="evidence" value="ECO:0007669"/>
    <property type="project" value="UniProtKB-SubCell"/>
</dbReference>
<dbReference type="HAMAP" id="MF_01067">
    <property type="entry name" value="UPF0259"/>
    <property type="match status" value="1"/>
</dbReference>
<dbReference type="RefSeq" id="WP_158356547.1">
    <property type="nucleotide sequence ID" value="NZ_CP034873.1"/>
</dbReference>
<evidence type="ECO:0000256" key="5">
    <source>
        <dbReference type="ARBA" id="ARBA00022989"/>
    </source>
</evidence>
<comment type="similarity">
    <text evidence="2 7">Belongs to the UPF0259 family.</text>
</comment>
<evidence type="ECO:0000313" key="8">
    <source>
        <dbReference type="EMBL" id="QCI21577.1"/>
    </source>
</evidence>
<sequence>MVITVSEIKNDTYHFFSNQISSIFFISIFITFFSILINMFIQPNTQIVTIIENNKFIDTRSLLDLLYHMNIEEKNELFKYCILKIIALLINKTLLLSSVITLIFTVSKNKETTITPLTSSLFKSIPNLLVLNLITAFFVQLGFMFFVIPGVLLSMVLSLAPIILSFKENTLIESIFLSMNICWKNIKIIAPGFLFWICSKSILTIIISNMIFLNKNVLFLISNISMNLLYSLLIIYLFRFYMIFLRSCKN</sequence>
<dbReference type="Proteomes" id="UP000298773">
    <property type="component" value="Chromosome"/>
</dbReference>
<protein>
    <recommendedName>
        <fullName evidence="7">UPF0259 membrane protein D9V69_01365</fullName>
    </recommendedName>
</protein>
<keyword evidence="6 7" id="KW-0472">Membrane</keyword>
<evidence type="ECO:0000256" key="6">
    <source>
        <dbReference type="ARBA" id="ARBA00023136"/>
    </source>
</evidence>